<dbReference type="Pfam" id="PF20990">
    <property type="entry name" value="DUF2207_C"/>
    <property type="match status" value="1"/>
</dbReference>
<evidence type="ECO:0000313" key="6">
    <source>
        <dbReference type="EMBL" id="OGK48618.1"/>
    </source>
</evidence>
<evidence type="ECO:0008006" key="8">
    <source>
        <dbReference type="Google" id="ProtNLM"/>
    </source>
</evidence>
<dbReference type="InterPro" id="IPR018702">
    <property type="entry name" value="DUF2207"/>
</dbReference>
<feature type="transmembrane region" description="Helical" evidence="2">
    <location>
        <begin position="247"/>
        <end position="270"/>
    </location>
</feature>
<keyword evidence="2" id="KW-1133">Transmembrane helix</keyword>
<keyword evidence="2" id="KW-0472">Membrane</keyword>
<reference evidence="6 7" key="1">
    <citation type="journal article" date="2016" name="Nat. Commun.">
        <title>Thousands of microbial genomes shed light on interconnected biogeochemical processes in an aquifer system.</title>
        <authorList>
            <person name="Anantharaman K."/>
            <person name="Brown C.T."/>
            <person name="Hug L.A."/>
            <person name="Sharon I."/>
            <person name="Castelle C.J."/>
            <person name="Probst A.J."/>
            <person name="Thomas B.C."/>
            <person name="Singh A."/>
            <person name="Wilkins M.J."/>
            <person name="Karaoz U."/>
            <person name="Brodie E.L."/>
            <person name="Williams K.H."/>
            <person name="Hubbard S.S."/>
            <person name="Banfield J.F."/>
        </authorList>
    </citation>
    <scope>NUCLEOTIDE SEQUENCE [LARGE SCALE GENOMIC DNA]</scope>
</reference>
<accession>A0A1F7IZ31</accession>
<evidence type="ECO:0000256" key="2">
    <source>
        <dbReference type="SAM" id="Phobius"/>
    </source>
</evidence>
<feature type="transmembrane region" description="Helical" evidence="2">
    <location>
        <begin position="415"/>
        <end position="438"/>
    </location>
</feature>
<feature type="domain" description="DUF2207" evidence="4">
    <location>
        <begin position="32"/>
        <end position="223"/>
    </location>
</feature>
<dbReference type="Pfam" id="PF09972">
    <property type="entry name" value="DUF2207"/>
    <property type="match status" value="1"/>
</dbReference>
<feature type="chain" id="PRO_5009529388" description="DUF2207 domain-containing protein" evidence="3">
    <location>
        <begin position="24"/>
        <end position="569"/>
    </location>
</feature>
<feature type="signal peptide" evidence="3">
    <location>
        <begin position="1"/>
        <end position="23"/>
    </location>
</feature>
<proteinExistence type="predicted"/>
<dbReference type="Proteomes" id="UP000177141">
    <property type="component" value="Unassembled WGS sequence"/>
</dbReference>
<dbReference type="InterPro" id="IPR048389">
    <property type="entry name" value="YciQ-like_C"/>
</dbReference>
<feature type="region of interest" description="Disordered" evidence="1">
    <location>
        <begin position="539"/>
        <end position="569"/>
    </location>
</feature>
<evidence type="ECO:0000259" key="4">
    <source>
        <dbReference type="Pfam" id="PF09972"/>
    </source>
</evidence>
<dbReference type="EMBL" id="MGAL01000012">
    <property type="protein sequence ID" value="OGK48618.1"/>
    <property type="molecule type" value="Genomic_DNA"/>
</dbReference>
<protein>
    <recommendedName>
        <fullName evidence="8">DUF2207 domain-containing protein</fullName>
    </recommendedName>
</protein>
<dbReference type="AlphaFoldDB" id="A0A1F7IZ31"/>
<evidence type="ECO:0000259" key="5">
    <source>
        <dbReference type="Pfam" id="PF20990"/>
    </source>
</evidence>
<feature type="compositionally biased region" description="Gly residues" evidence="1">
    <location>
        <begin position="552"/>
        <end position="569"/>
    </location>
</feature>
<keyword evidence="3" id="KW-0732">Signal</keyword>
<keyword evidence="2" id="KW-0812">Transmembrane</keyword>
<sequence length="569" mass="63834">MRKIISVFFASIFFFLLATPTIAQSNLPIEQIHDYVVSIEIQKDGNIQLAEKIVYDFGNLQRHGIIRKIPFIKINKEGKRFRMNIDVISVSDELGNNYNYKTTNLVDREIEIKVGDADKTITGVHTYVITYTVSGAITYFSDHDELYWNVTGNEWDVPMESSSAVISLPSENKSALMTNTICYTGHSGSTLQDCTKEVNGNTVTFKTDRDLNRGEGLTVVVGFPKNIVAVLEPREVINFFDTPFGKFVAALIIIIAAIVGIFWYILYPIWLPLKWYMHGRDPSGMIGEARSWFDPPKTKDGRMLTPAETGTLIDEIAGPHEISALIIDLARRGYMKIVEKKKNDFEFVKMREFATDSTLQEFEKIFLTELFTTKKTVRLKDTKLYGVVTTIQDLIYENLVKEGFFPQNPDKVRKYYFIIAGLAAFTLNFFLLIVSAIFGRIMPKKTLEGVGAANITRSLKNFLVSQERQLEFQAKNQMFFEKLLPYAVAFGVEKIWAQRFEDIDMKQPDWYEGTTHGAFNSVVFTNSLRSSFNSFTTAATPTTSSSGFSSGFSGGSSGGGGGGGGGGSW</sequence>
<gene>
    <name evidence="6" type="ORF">A3A93_05370</name>
</gene>
<evidence type="ECO:0000313" key="7">
    <source>
        <dbReference type="Proteomes" id="UP000177141"/>
    </source>
</evidence>
<evidence type="ECO:0000256" key="3">
    <source>
        <dbReference type="SAM" id="SignalP"/>
    </source>
</evidence>
<feature type="domain" description="Predicted membrane protein YciQ-like C-terminal" evidence="5">
    <location>
        <begin position="292"/>
        <end position="500"/>
    </location>
</feature>
<evidence type="ECO:0000256" key="1">
    <source>
        <dbReference type="SAM" id="MobiDB-lite"/>
    </source>
</evidence>
<name>A0A1F7IZ31_9BACT</name>
<comment type="caution">
    <text evidence="6">The sequence shown here is derived from an EMBL/GenBank/DDBJ whole genome shotgun (WGS) entry which is preliminary data.</text>
</comment>
<organism evidence="6 7">
    <name type="scientific">Candidatus Roizmanbacteria bacterium RIFCSPLOWO2_01_FULL_38_12</name>
    <dbReference type="NCBI Taxonomy" id="1802061"/>
    <lineage>
        <taxon>Bacteria</taxon>
        <taxon>Candidatus Roizmaniibacteriota</taxon>
    </lineage>
</organism>